<dbReference type="InterPro" id="IPR036869">
    <property type="entry name" value="J_dom_sf"/>
</dbReference>
<accession>A0AA91T080</accession>
<name>A0AA91T080_CLALS</name>
<evidence type="ECO:0000313" key="3">
    <source>
        <dbReference type="Proteomes" id="UP000195602"/>
    </source>
</evidence>
<comment type="caution">
    <text evidence="2">The sequence shown here is derived from an EMBL/GenBank/DDBJ whole genome shotgun (WGS) entry which is preliminary data.</text>
</comment>
<evidence type="ECO:0000259" key="1">
    <source>
        <dbReference type="PROSITE" id="PS50076"/>
    </source>
</evidence>
<dbReference type="Pfam" id="PF00226">
    <property type="entry name" value="DnaJ"/>
    <property type="match status" value="1"/>
</dbReference>
<dbReference type="InterPro" id="IPR001623">
    <property type="entry name" value="DnaJ_domain"/>
</dbReference>
<dbReference type="EMBL" id="LYUB02000018">
    <property type="protein sequence ID" value="OVF06710.1"/>
    <property type="molecule type" value="Genomic_DNA"/>
</dbReference>
<dbReference type="CDD" id="cd06257">
    <property type="entry name" value="DnaJ"/>
    <property type="match status" value="1"/>
</dbReference>
<feature type="domain" description="J" evidence="1">
    <location>
        <begin position="40"/>
        <end position="122"/>
    </location>
</feature>
<dbReference type="KEGG" id="clus:A9F13_18g00176"/>
<dbReference type="AlphaFoldDB" id="A0AA91T080"/>
<evidence type="ECO:0000313" key="2">
    <source>
        <dbReference type="EMBL" id="OVF06710.1"/>
    </source>
</evidence>
<proteinExistence type="predicted"/>
<dbReference type="Gene3D" id="1.10.287.110">
    <property type="entry name" value="DnaJ domain"/>
    <property type="match status" value="1"/>
</dbReference>
<dbReference type="Proteomes" id="UP000195602">
    <property type="component" value="Unassembled WGS sequence"/>
</dbReference>
<dbReference type="PROSITE" id="PS50076">
    <property type="entry name" value="DNAJ_2"/>
    <property type="match status" value="1"/>
</dbReference>
<organism evidence="2 3">
    <name type="scientific">Clavispora lusitaniae</name>
    <name type="common">Candida lusitaniae</name>
    <dbReference type="NCBI Taxonomy" id="36911"/>
    <lineage>
        <taxon>Eukaryota</taxon>
        <taxon>Fungi</taxon>
        <taxon>Dikarya</taxon>
        <taxon>Ascomycota</taxon>
        <taxon>Saccharomycotina</taxon>
        <taxon>Pichiomycetes</taxon>
        <taxon>Metschnikowiaceae</taxon>
        <taxon>Clavispora</taxon>
    </lineage>
</organism>
<dbReference type="SUPFAM" id="SSF46565">
    <property type="entry name" value="Chaperone J-domain"/>
    <property type="match status" value="1"/>
</dbReference>
<dbReference type="OMA" id="NAGTWED"/>
<sequence>MSRVSTTRIFCRLYATESSLPKVDHSHYGLHSWPRSKKPTPHEIFNVTADYSNRKEYEKSLKATYQKFIKLYHPDRCATHDVIDGAGKALSATQKRQRFDEIQNAYDILKDPSQSVAYQRYQNTTWGSYQRGKTDSFNAYRMANAHRAKYSYHQDPKFWQAGTWEDYYQMRYGRSAPTREEWEKNKWKILWKVLAVASVVVALQIMLAVERTAEFNRQIRMMNLRSNADLSEAYNNYDEGQTRFQRIRRFLLYRRSGLETRDDDGIKKEENEMLTKYAQRKVAALEE</sequence>
<gene>
    <name evidence="2" type="ORF">A9F13_18g00176</name>
</gene>
<reference evidence="2 3" key="1">
    <citation type="submission" date="2017-04" db="EMBL/GenBank/DDBJ databases">
        <title>Draft genome of the yeast Clavispora lusitaniae type strain CBS 6936.</title>
        <authorList>
            <person name="Durrens P."/>
            <person name="Klopp C."/>
            <person name="Biteau N."/>
            <person name="Fitton-Ouhabi V."/>
            <person name="Dementhon K."/>
            <person name="Accoceberry I."/>
            <person name="Sherman D.J."/>
            <person name="Noel T."/>
        </authorList>
    </citation>
    <scope>NUCLEOTIDE SEQUENCE [LARGE SCALE GENOMIC DNA]</scope>
    <source>
        <strain evidence="2 3">CBS 6936</strain>
    </source>
</reference>
<protein>
    <recommendedName>
        <fullName evidence="1">J domain-containing protein</fullName>
    </recommendedName>
</protein>